<protein>
    <submittedName>
        <fullName evidence="1">Uncharacterized protein</fullName>
    </submittedName>
</protein>
<sequence length="77" mass="8794">MRESRHKCTLLIIHGHSYKAPYSYPTMHPSFNSNTSLPSPLLSNVYITKVRSLSLLLLIYKFVSTTMLTSSKTHCHL</sequence>
<reference evidence="1" key="1">
    <citation type="submission" date="2020-03" db="EMBL/GenBank/DDBJ databases">
        <title>A high-quality chromosome-level genome assembly of a woody plant with both climbing and erect habits, Rhamnella rubrinervis.</title>
        <authorList>
            <person name="Lu Z."/>
            <person name="Yang Y."/>
            <person name="Zhu X."/>
            <person name="Sun Y."/>
        </authorList>
    </citation>
    <scope>NUCLEOTIDE SEQUENCE</scope>
    <source>
        <strain evidence="1">BYM</strain>
        <tissue evidence="1">Leaf</tissue>
    </source>
</reference>
<evidence type="ECO:0000313" key="1">
    <source>
        <dbReference type="EMBL" id="KAF3437399.1"/>
    </source>
</evidence>
<comment type="caution">
    <text evidence="1">The sequence shown here is derived from an EMBL/GenBank/DDBJ whole genome shotgun (WGS) entry which is preliminary data.</text>
</comment>
<organism evidence="1 2">
    <name type="scientific">Rhamnella rubrinervis</name>
    <dbReference type="NCBI Taxonomy" id="2594499"/>
    <lineage>
        <taxon>Eukaryota</taxon>
        <taxon>Viridiplantae</taxon>
        <taxon>Streptophyta</taxon>
        <taxon>Embryophyta</taxon>
        <taxon>Tracheophyta</taxon>
        <taxon>Spermatophyta</taxon>
        <taxon>Magnoliopsida</taxon>
        <taxon>eudicotyledons</taxon>
        <taxon>Gunneridae</taxon>
        <taxon>Pentapetalae</taxon>
        <taxon>rosids</taxon>
        <taxon>fabids</taxon>
        <taxon>Rosales</taxon>
        <taxon>Rhamnaceae</taxon>
        <taxon>rhamnoid group</taxon>
        <taxon>Rhamneae</taxon>
        <taxon>Rhamnella</taxon>
    </lineage>
</organism>
<proteinExistence type="predicted"/>
<accession>A0A8K0E045</accession>
<evidence type="ECO:0000313" key="2">
    <source>
        <dbReference type="Proteomes" id="UP000796880"/>
    </source>
</evidence>
<keyword evidence="2" id="KW-1185">Reference proteome</keyword>
<dbReference type="Proteomes" id="UP000796880">
    <property type="component" value="Unassembled WGS sequence"/>
</dbReference>
<dbReference type="AlphaFoldDB" id="A0A8K0E045"/>
<gene>
    <name evidence="1" type="ORF">FNV43_RR20152</name>
</gene>
<name>A0A8K0E045_9ROSA</name>
<dbReference type="EMBL" id="VOIH02000009">
    <property type="protein sequence ID" value="KAF3437399.1"/>
    <property type="molecule type" value="Genomic_DNA"/>
</dbReference>